<protein>
    <submittedName>
        <fullName evidence="1">Uncharacterized protein</fullName>
    </submittedName>
</protein>
<dbReference type="RefSeq" id="WP_349244260.1">
    <property type="nucleotide sequence ID" value="NZ_JASCXX010000007.1"/>
</dbReference>
<gene>
    <name evidence="1" type="ORF">QJ522_07305</name>
</gene>
<dbReference type="Proteomes" id="UP001431776">
    <property type="component" value="Unassembled WGS sequence"/>
</dbReference>
<proteinExistence type="predicted"/>
<name>A0AAW6TYP5_9BACT</name>
<comment type="caution">
    <text evidence="1">The sequence shown here is derived from an EMBL/GenBank/DDBJ whole genome shotgun (WGS) entry which is preliminary data.</text>
</comment>
<dbReference type="EMBL" id="JASCXX010000007">
    <property type="protein sequence ID" value="MDI6448849.1"/>
    <property type="molecule type" value="Genomic_DNA"/>
</dbReference>
<dbReference type="AlphaFoldDB" id="A0AAW6TYP5"/>
<sequence>MAQAIETGPRFVSCGPEQPSRWWFGKVKDPRSDTYFTANGAWEFVAECLRDSNAQIEEIMLKKPRGEIGYVLKVQLEQGELYVKLQMGTGGAVIGRSFHLSERK</sequence>
<keyword evidence="2" id="KW-1185">Reference proteome</keyword>
<accession>A0AAW6TYP5</accession>
<evidence type="ECO:0000313" key="1">
    <source>
        <dbReference type="EMBL" id="MDI6448849.1"/>
    </source>
</evidence>
<evidence type="ECO:0000313" key="2">
    <source>
        <dbReference type="Proteomes" id="UP001431776"/>
    </source>
</evidence>
<reference evidence="1" key="1">
    <citation type="submission" date="2023-05" db="EMBL/GenBank/DDBJ databases">
        <title>Anaerotaeda fermentans gen. nov., sp. nov., a novel anaerobic planctomycete of the new family within the order Sedimentisphaerales isolated from Taman Peninsula, Russia.</title>
        <authorList>
            <person name="Khomyakova M.A."/>
            <person name="Merkel A.Y."/>
            <person name="Slobodkin A.I."/>
        </authorList>
    </citation>
    <scope>NUCLEOTIDE SEQUENCE</scope>
    <source>
        <strain evidence="1">M17dextr</strain>
    </source>
</reference>
<organism evidence="1 2">
    <name type="scientific">Anaerobaca lacustris</name>
    <dbReference type="NCBI Taxonomy" id="3044600"/>
    <lineage>
        <taxon>Bacteria</taxon>
        <taxon>Pseudomonadati</taxon>
        <taxon>Planctomycetota</taxon>
        <taxon>Phycisphaerae</taxon>
        <taxon>Sedimentisphaerales</taxon>
        <taxon>Anaerobacaceae</taxon>
        <taxon>Anaerobaca</taxon>
    </lineage>
</organism>